<dbReference type="EMBL" id="PRDM01000002">
    <property type="protein sequence ID" value="MBE8725559.1"/>
    <property type="molecule type" value="Genomic_DNA"/>
</dbReference>
<name>A0ABR9TL42_9FLAO</name>
<gene>
    <name evidence="1" type="ORF">C4F50_11425</name>
</gene>
<dbReference type="Proteomes" id="UP000640614">
    <property type="component" value="Unassembled WGS sequence"/>
</dbReference>
<dbReference type="InterPro" id="IPR025366">
    <property type="entry name" value="DUF4270"/>
</dbReference>
<protein>
    <submittedName>
        <fullName evidence="1">DUF4270 family protein</fullName>
    </submittedName>
</protein>
<comment type="caution">
    <text evidence="1">The sequence shown here is derived from an EMBL/GenBank/DDBJ whole genome shotgun (WGS) entry which is preliminary data.</text>
</comment>
<evidence type="ECO:0000313" key="1">
    <source>
        <dbReference type="EMBL" id="MBE8725559.1"/>
    </source>
</evidence>
<keyword evidence="2" id="KW-1185">Reference proteome</keyword>
<dbReference type="RefSeq" id="WP_194138764.1">
    <property type="nucleotide sequence ID" value="NZ_PRDM01000002.1"/>
</dbReference>
<reference evidence="1 2" key="1">
    <citation type="submission" date="2018-07" db="EMBL/GenBank/DDBJ databases">
        <title>Genome assembly of strain KB82.</title>
        <authorList>
            <person name="Kukolya J."/>
            <person name="Horvath B."/>
            <person name="Nagy I."/>
            <person name="Toth A."/>
        </authorList>
    </citation>
    <scope>NUCLEOTIDE SEQUENCE [LARGE SCALE GENOMIC DNA]</scope>
    <source>
        <strain evidence="1 2">Kb82</strain>
    </source>
</reference>
<dbReference type="PROSITE" id="PS51257">
    <property type="entry name" value="PROKAR_LIPOPROTEIN"/>
    <property type="match status" value="1"/>
</dbReference>
<organism evidence="1 2">
    <name type="scientific">Flavobacterium hungaricum</name>
    <dbReference type="NCBI Taxonomy" id="2082725"/>
    <lineage>
        <taxon>Bacteria</taxon>
        <taxon>Pseudomonadati</taxon>
        <taxon>Bacteroidota</taxon>
        <taxon>Flavobacteriia</taxon>
        <taxon>Flavobacteriales</taxon>
        <taxon>Flavobacteriaceae</taxon>
        <taxon>Flavobacterium</taxon>
    </lineage>
</organism>
<dbReference type="Pfam" id="PF14092">
    <property type="entry name" value="DUF4270"/>
    <property type="match status" value="1"/>
</dbReference>
<sequence>MHKLLLVLFCIAAIVSCGTDTDAGEFVVGSDYLAVNNKVIMIDTVTVEMSTINFDSLVTSSKNRILVGNYDDPIFGKVKSDSYFQLSTDTYALVNSGSDTQAVNYVFDSISMILKYDNYYYGDTTKVQTFNIHRLTQKVKPNTDDNNFYNNSALSYGSESLGTISYKPRPIQKDSINIKMSDVFGSELFQKIKKREITDFDSFTEYFKGLVLVPENSNSSSVIGFSVGNSKVRLYYSKYQADTDEESFYIDFTIKDVAKQFNSISLDKTGTLLQNLPISSSKLSSLLTNNQGFIQSGTGVACKIDFPNIKQLKYIADNGAIIDAELILKPVNNSYSENYPLADSLQIYVGDNLNRISGVMVNSAGTTVYGLLNKKSDEFNENVGYTIPVGTFLQKEMLKQSDSRSSLILTMPGISKTVNRIVLGDQKHVNNKIQLKIYYLSY</sequence>
<proteinExistence type="predicted"/>
<evidence type="ECO:0000313" key="2">
    <source>
        <dbReference type="Proteomes" id="UP000640614"/>
    </source>
</evidence>
<accession>A0ABR9TL42</accession>